<keyword evidence="4" id="KW-1185">Reference proteome</keyword>
<dbReference type="InterPro" id="IPR029016">
    <property type="entry name" value="GAF-like_dom_sf"/>
</dbReference>
<dbReference type="Proteomes" id="UP001160334">
    <property type="component" value="Unassembled WGS sequence"/>
</dbReference>
<comment type="caution">
    <text evidence="3">The sequence shown here is derived from an EMBL/GenBank/DDBJ whole genome shotgun (WGS) entry which is preliminary data.</text>
</comment>
<dbReference type="EMBL" id="JARXVC010000002">
    <property type="protein sequence ID" value="MDH6279752.1"/>
    <property type="molecule type" value="Genomic_DNA"/>
</dbReference>
<evidence type="ECO:0000256" key="1">
    <source>
        <dbReference type="ARBA" id="ARBA00023125"/>
    </source>
</evidence>
<accession>A0ABT6M615</accession>
<sequence length="467" mass="51471">MIRLNEFCSRDFSSRWIGATLSGNRRRKDRPLTTNPRYRSSRRNPWIAVQPGEDVAELACTVASARRSFIHGIGDPHPSDRRDGLPVRPVVLDSWLRSRTLGVNPDGLEDVGEVDCAELDRYRASHPMALVRPVVRKLLGEDITDTGLLVAISDAAGRLLWVEGDFEARDRAVAMGFVEGADWSEERVGTNAPGTALAVDQCVQIFGAEHFSSAVHDWSCSAAPVHDPTTGQAIGTIDITGGPEVAEAKALALVRATVAAAETELRLQVLSSPRLLGTAPPRLVVLGRGRPALIRGGERITLSRRHAEILLLLANRPEGLRGDQLAILLDETELDSVTVRVEMSRLRRVFGADNLGSRPYRLLTEFTTDVDEVRRALERGDVAAALDLYEGPVLPTSVAPGIEDIREEMRSRMHAAILRSKETPLLARWTSMAEGREDSAAWDAYLSSFDPRSPMYDQIRVQFPKYH</sequence>
<protein>
    <recommendedName>
        <fullName evidence="2">OmpR/PhoB-type domain-containing protein</fullName>
    </recommendedName>
</protein>
<dbReference type="SMART" id="SM00862">
    <property type="entry name" value="Trans_reg_C"/>
    <property type="match status" value="1"/>
</dbReference>
<dbReference type="RefSeq" id="WP_280759132.1">
    <property type="nucleotide sequence ID" value="NZ_JARXVC010000002.1"/>
</dbReference>
<name>A0ABT6M615_9NOCA</name>
<gene>
    <name evidence="3" type="ORF">M2280_000961</name>
</gene>
<proteinExistence type="predicted"/>
<dbReference type="InterPro" id="IPR001867">
    <property type="entry name" value="OmpR/PhoB-type_DNA-bd"/>
</dbReference>
<evidence type="ECO:0000313" key="4">
    <source>
        <dbReference type="Proteomes" id="UP001160334"/>
    </source>
</evidence>
<evidence type="ECO:0000259" key="2">
    <source>
        <dbReference type="SMART" id="SM00862"/>
    </source>
</evidence>
<keyword evidence="1" id="KW-0238">DNA-binding</keyword>
<reference evidence="3 4" key="1">
    <citation type="submission" date="2023-04" db="EMBL/GenBank/DDBJ databases">
        <title>Forest soil microbial communities from Buena Vista Peninsula, Colon Province, Panama.</title>
        <authorList>
            <person name="Bouskill N."/>
        </authorList>
    </citation>
    <scope>NUCLEOTIDE SEQUENCE [LARGE SCALE GENOMIC DNA]</scope>
    <source>
        <strain evidence="3 4">CFH S0262</strain>
    </source>
</reference>
<dbReference type="Gene3D" id="3.30.450.40">
    <property type="match status" value="1"/>
</dbReference>
<evidence type="ECO:0000313" key="3">
    <source>
        <dbReference type="EMBL" id="MDH6279752.1"/>
    </source>
</evidence>
<feature type="domain" description="OmpR/PhoB-type" evidence="2">
    <location>
        <begin position="297"/>
        <end position="362"/>
    </location>
</feature>
<organism evidence="3 4">
    <name type="scientific">Prescottella agglutinans</name>
    <dbReference type="NCBI Taxonomy" id="1644129"/>
    <lineage>
        <taxon>Bacteria</taxon>
        <taxon>Bacillati</taxon>
        <taxon>Actinomycetota</taxon>
        <taxon>Actinomycetes</taxon>
        <taxon>Mycobacteriales</taxon>
        <taxon>Nocardiaceae</taxon>
        <taxon>Prescottella</taxon>
    </lineage>
</organism>